<dbReference type="STRING" id="1958950.BZK31_27930"/>
<dbReference type="EMBL" id="MUIO01000183">
    <property type="protein sequence ID" value="ORC50807.1"/>
    <property type="molecule type" value="Genomic_DNA"/>
</dbReference>
<dbReference type="AlphaFoldDB" id="A0A1X0MTV0"/>
<dbReference type="Proteomes" id="UP000192815">
    <property type="component" value="Unassembled WGS sequence"/>
</dbReference>
<evidence type="ECO:0000313" key="3">
    <source>
        <dbReference type="Proteomes" id="UP000192815"/>
    </source>
</evidence>
<proteinExistence type="predicted"/>
<feature type="region of interest" description="Disordered" evidence="1">
    <location>
        <begin position="22"/>
        <end position="68"/>
    </location>
</feature>
<reference evidence="3" key="1">
    <citation type="submission" date="2017-02" db="EMBL/GenBank/DDBJ databases">
        <title>Pseudomonas floridae sp. nov., a novel pathogenic bacterial species isolated from tomato.</title>
        <authorList>
            <person name="Timilsina S."/>
            <person name="Vallad G.E."/>
            <person name="Jones J.B."/>
        </authorList>
    </citation>
    <scope>NUCLEOTIDE SEQUENCE [LARGE SCALE GENOMIC DNA]</scope>
    <source>
        <strain evidence="3">GEV388</strain>
    </source>
</reference>
<gene>
    <name evidence="2" type="ORF">BZK31_27930</name>
</gene>
<feature type="compositionally biased region" description="Polar residues" evidence="1">
    <location>
        <begin position="31"/>
        <end position="42"/>
    </location>
</feature>
<sequence length="140" mass="14476">GGDGAKGGATLSNDVLVEARIGNGTKGQGSGNKVDQLPNQQVVGADGKPMPVYSKKPNGPYATQEFPSTPVAHGFPDIVDNYASSATKFSLNNGSSLYQASGSYNGVVGRFEWIVDPKLGGVTHRMFVPNGTVNGIPVKP</sequence>
<accession>A0A1X0MTV0</accession>
<organism evidence="2 3">
    <name type="scientific">Pseudomonas floridensis</name>
    <dbReference type="NCBI Taxonomy" id="1958950"/>
    <lineage>
        <taxon>Bacteria</taxon>
        <taxon>Pseudomonadati</taxon>
        <taxon>Pseudomonadota</taxon>
        <taxon>Gammaproteobacteria</taxon>
        <taxon>Pseudomonadales</taxon>
        <taxon>Pseudomonadaceae</taxon>
        <taxon>Pseudomonas</taxon>
    </lineage>
</organism>
<evidence type="ECO:0000256" key="1">
    <source>
        <dbReference type="SAM" id="MobiDB-lite"/>
    </source>
</evidence>
<evidence type="ECO:0000313" key="2">
    <source>
        <dbReference type="EMBL" id="ORC50807.1"/>
    </source>
</evidence>
<name>A0A1X0MTV0_9PSED</name>
<keyword evidence="3" id="KW-1185">Reference proteome</keyword>
<comment type="caution">
    <text evidence="2">The sequence shown here is derived from an EMBL/GenBank/DDBJ whole genome shotgun (WGS) entry which is preliminary data.</text>
</comment>
<protein>
    <submittedName>
        <fullName evidence="2">Uncharacterized protein</fullName>
    </submittedName>
</protein>
<feature type="non-terminal residue" evidence="2">
    <location>
        <position position="1"/>
    </location>
</feature>